<dbReference type="Proteomes" id="UP000238563">
    <property type="component" value="Unassembled WGS sequence"/>
</dbReference>
<evidence type="ECO:0000313" key="4">
    <source>
        <dbReference type="Proteomes" id="UP000238563"/>
    </source>
</evidence>
<dbReference type="InterPro" id="IPR021136">
    <property type="entry name" value="Flagellar_hook_control-like_C"/>
</dbReference>
<dbReference type="RefSeq" id="WP_105735197.1">
    <property type="nucleotide sequence ID" value="NZ_PVBT01000005.1"/>
</dbReference>
<evidence type="ECO:0000313" key="3">
    <source>
        <dbReference type="EMBL" id="PRD51640.1"/>
    </source>
</evidence>
<dbReference type="InterPro" id="IPR038610">
    <property type="entry name" value="FliK-like_C_sf"/>
</dbReference>
<comment type="caution">
    <text evidence="3">The sequence shown here is derived from an EMBL/GenBank/DDBJ whole genome shotgun (WGS) entry which is preliminary data.</text>
</comment>
<dbReference type="OrthoDB" id="8117459at2"/>
<feature type="compositionally biased region" description="Low complexity" evidence="1">
    <location>
        <begin position="337"/>
        <end position="358"/>
    </location>
</feature>
<feature type="compositionally biased region" description="Low complexity" evidence="1">
    <location>
        <begin position="166"/>
        <end position="176"/>
    </location>
</feature>
<organism evidence="3 4">
    <name type="scientific">Phyllobacterium myrsinacearum</name>
    <dbReference type="NCBI Taxonomy" id="28101"/>
    <lineage>
        <taxon>Bacteria</taxon>
        <taxon>Pseudomonadati</taxon>
        <taxon>Pseudomonadota</taxon>
        <taxon>Alphaproteobacteria</taxon>
        <taxon>Hyphomicrobiales</taxon>
        <taxon>Phyllobacteriaceae</taxon>
        <taxon>Phyllobacterium</taxon>
    </lineage>
</organism>
<dbReference type="EMBL" id="PVBT01000005">
    <property type="protein sequence ID" value="PRD51640.1"/>
    <property type="molecule type" value="Genomic_DNA"/>
</dbReference>
<sequence>MTIGPDMPLRSLKDAIVGETGKGNRLPDKKTAKGKDDAVDFRSMLEAKPLRLPAEAGDGMAPDDVAAMDDQPEVETDDDQASTGPSVQALFGQSILALEQLLDRQPPDGGSQLRHGNKLAQAVDAHALADGETAPDAGANGKDEPLPPAPRTDAASIADAADKPAAKTAASPATGAQPDKSDTSPQPAETASADAPKARVSARQAPEQAQPPAVSTPAPVAQPAPAADPRAAMATLADTAPAAPQSRPAIANVQIISDNSTSAARTLVIQLQPVELGTVTARLRLTGDGMHIQLMAESKAAAEHLARDHEALGKALQRAGVADDASAVTISVIDRSAATASAQPGQQATTGQDQQTGSRGQADAGSQGTQGDRSSGQQHFGDSRPDESDDKTAKSMADRTLSRGLVV</sequence>
<feature type="region of interest" description="Disordered" evidence="1">
    <location>
        <begin position="49"/>
        <end position="88"/>
    </location>
</feature>
<protein>
    <recommendedName>
        <fullName evidence="2">Flagellar hook-length control protein-like C-terminal domain-containing protein</fullName>
    </recommendedName>
</protein>
<feature type="domain" description="Flagellar hook-length control protein-like C-terminal" evidence="2">
    <location>
        <begin position="264"/>
        <end position="328"/>
    </location>
</feature>
<reference evidence="3 4" key="1">
    <citation type="submission" date="2018-02" db="EMBL/GenBank/DDBJ databases">
        <title>The draft genome of Phyllobacterium myrsinacearum DSM5892.</title>
        <authorList>
            <person name="Li L."/>
            <person name="Liu L."/>
            <person name="Zhang X."/>
            <person name="Wang T."/>
        </authorList>
    </citation>
    <scope>NUCLEOTIDE SEQUENCE [LARGE SCALE GENOMIC DNA]</scope>
    <source>
        <strain evidence="3 4">DSM 5892</strain>
    </source>
</reference>
<dbReference type="AlphaFoldDB" id="A0A2S9JFC7"/>
<dbReference type="Gene3D" id="3.30.750.140">
    <property type="match status" value="1"/>
</dbReference>
<accession>A0A2S9JFC7</accession>
<evidence type="ECO:0000259" key="2">
    <source>
        <dbReference type="Pfam" id="PF02120"/>
    </source>
</evidence>
<keyword evidence="4" id="KW-1185">Reference proteome</keyword>
<dbReference type="Pfam" id="PF02120">
    <property type="entry name" value="Flg_hook"/>
    <property type="match status" value="1"/>
</dbReference>
<feature type="compositionally biased region" description="Polar residues" evidence="1">
    <location>
        <begin position="364"/>
        <end position="380"/>
    </location>
</feature>
<feature type="compositionally biased region" description="Basic and acidic residues" evidence="1">
    <location>
        <begin position="381"/>
        <end position="401"/>
    </location>
</feature>
<name>A0A2S9JFC7_9HYPH</name>
<gene>
    <name evidence="3" type="ORF">C5750_17445</name>
</gene>
<feature type="region of interest" description="Disordered" evidence="1">
    <location>
        <begin position="100"/>
        <end position="231"/>
    </location>
</feature>
<feature type="compositionally biased region" description="Low complexity" evidence="1">
    <location>
        <begin position="204"/>
        <end position="231"/>
    </location>
</feature>
<evidence type="ECO:0000256" key="1">
    <source>
        <dbReference type="SAM" id="MobiDB-lite"/>
    </source>
</evidence>
<feature type="compositionally biased region" description="Basic and acidic residues" evidence="1">
    <location>
        <begin position="25"/>
        <end position="37"/>
    </location>
</feature>
<feature type="compositionally biased region" description="Acidic residues" evidence="1">
    <location>
        <begin position="66"/>
        <end position="80"/>
    </location>
</feature>
<proteinExistence type="predicted"/>
<feature type="region of interest" description="Disordered" evidence="1">
    <location>
        <begin position="337"/>
        <end position="407"/>
    </location>
</feature>
<feature type="region of interest" description="Disordered" evidence="1">
    <location>
        <begin position="1"/>
        <end position="37"/>
    </location>
</feature>